<feature type="transmembrane region" description="Helical" evidence="5">
    <location>
        <begin position="265"/>
        <end position="288"/>
    </location>
</feature>
<evidence type="ECO:0000256" key="4">
    <source>
        <dbReference type="ARBA" id="ARBA00023136"/>
    </source>
</evidence>
<accession>A0A4V1J2E4</accession>
<feature type="transmembrane region" description="Helical" evidence="5">
    <location>
        <begin position="234"/>
        <end position="259"/>
    </location>
</feature>
<organism evidence="6 7">
    <name type="scientific">Syncephalis pseudoplumigaleata</name>
    <dbReference type="NCBI Taxonomy" id="1712513"/>
    <lineage>
        <taxon>Eukaryota</taxon>
        <taxon>Fungi</taxon>
        <taxon>Fungi incertae sedis</taxon>
        <taxon>Zoopagomycota</taxon>
        <taxon>Zoopagomycotina</taxon>
        <taxon>Zoopagomycetes</taxon>
        <taxon>Zoopagales</taxon>
        <taxon>Piptocephalidaceae</taxon>
        <taxon>Syncephalis</taxon>
    </lineage>
</organism>
<feature type="transmembrane region" description="Helical" evidence="5">
    <location>
        <begin position="171"/>
        <end position="191"/>
    </location>
</feature>
<evidence type="ECO:0000313" key="6">
    <source>
        <dbReference type="EMBL" id="RKP28269.1"/>
    </source>
</evidence>
<keyword evidence="2 5" id="KW-0812">Transmembrane</keyword>
<dbReference type="GO" id="GO:0005886">
    <property type="term" value="C:plasma membrane"/>
    <property type="evidence" value="ECO:0007669"/>
    <property type="project" value="TreeGrafter"/>
</dbReference>
<dbReference type="Pfam" id="PF04279">
    <property type="entry name" value="IspA"/>
    <property type="match status" value="1"/>
</dbReference>
<keyword evidence="4 5" id="KW-0472">Membrane</keyword>
<reference evidence="7" key="1">
    <citation type="journal article" date="2018" name="Nat. Microbiol.">
        <title>Leveraging single-cell genomics to expand the fungal tree of life.</title>
        <authorList>
            <person name="Ahrendt S.R."/>
            <person name="Quandt C.A."/>
            <person name="Ciobanu D."/>
            <person name="Clum A."/>
            <person name="Salamov A."/>
            <person name="Andreopoulos B."/>
            <person name="Cheng J.F."/>
            <person name="Woyke T."/>
            <person name="Pelin A."/>
            <person name="Henrissat B."/>
            <person name="Reynolds N.K."/>
            <person name="Benny G.L."/>
            <person name="Smith M.E."/>
            <person name="James T.Y."/>
            <person name="Grigoriev I.V."/>
        </authorList>
    </citation>
    <scope>NUCLEOTIDE SEQUENCE [LARGE SCALE GENOMIC DNA]</scope>
    <source>
        <strain evidence="7">Benny S71-1</strain>
    </source>
</reference>
<keyword evidence="1" id="KW-1003">Cell membrane</keyword>
<dbReference type="PANTHER" id="PTHR36917:SF1">
    <property type="entry name" value="INNER MEMBRANE-SPANNING PROTEIN YCIB"/>
    <property type="match status" value="1"/>
</dbReference>
<dbReference type="Proteomes" id="UP000278143">
    <property type="component" value="Unassembled WGS sequence"/>
</dbReference>
<dbReference type="EMBL" id="KZ989110">
    <property type="protein sequence ID" value="RKP28269.1"/>
    <property type="molecule type" value="Genomic_DNA"/>
</dbReference>
<dbReference type="InterPro" id="IPR006008">
    <property type="entry name" value="YciB"/>
</dbReference>
<feature type="transmembrane region" description="Helical" evidence="5">
    <location>
        <begin position="12"/>
        <end position="43"/>
    </location>
</feature>
<evidence type="ECO:0000256" key="5">
    <source>
        <dbReference type="SAM" id="Phobius"/>
    </source>
</evidence>
<keyword evidence="7" id="KW-1185">Reference proteome</keyword>
<sequence>MARTALKIVLGFLSTAVFFAAFVLVGDVVLAALAAISVVVAQIVFGRTTSAKPSVAIWGSLAIVLTLTGVSLAGDDTTEPLVSQTDITGTVTDCACKPAAKVRSLPVPFRHAPQTPKALAPAPGPLFVDFFSTIVFLVVYAATGDILIATAVAIAGAIGQFIRARIKQQKLDIMTWASLGLVIVLGSATLLTKDPRFVLIKPSIAHFAIGAIMLRKGWMLRYLPPIVQENIPHLVTIAGYAWAVLMFVLGIGVIVFARIGDVKLWAFYVTVIAIGAKVLAFAIQYVVFRPGEAAQNSQKNTGLGNIEHFALALPRSVNGEYPDSDTTLKINASQWKRVDGNWNITLSTPLGDRDATLTLKSDGGALTGKQAADGNEADIVDGTVNGNDVAWKASITNPMPLTLAFTGKVDGDSISGDVSIGPMGSFPFKGTRA</sequence>
<feature type="transmembrane region" description="Helical" evidence="5">
    <location>
        <begin position="55"/>
        <end position="74"/>
    </location>
</feature>
<dbReference type="AlphaFoldDB" id="A0A4V1J2E4"/>
<gene>
    <name evidence="6" type="ORF">SYNPS1DRAFT_20447</name>
</gene>
<protein>
    <submittedName>
        <fullName evidence="6">Intracellular septation protein A-domain-containing protein</fullName>
    </submittedName>
</protein>
<evidence type="ECO:0000256" key="1">
    <source>
        <dbReference type="ARBA" id="ARBA00022475"/>
    </source>
</evidence>
<evidence type="ECO:0000256" key="3">
    <source>
        <dbReference type="ARBA" id="ARBA00022989"/>
    </source>
</evidence>
<keyword evidence="3 5" id="KW-1133">Transmembrane helix</keyword>
<evidence type="ECO:0000256" key="2">
    <source>
        <dbReference type="ARBA" id="ARBA00022692"/>
    </source>
</evidence>
<evidence type="ECO:0000313" key="7">
    <source>
        <dbReference type="Proteomes" id="UP000278143"/>
    </source>
</evidence>
<feature type="transmembrane region" description="Helical" evidence="5">
    <location>
        <begin position="134"/>
        <end position="159"/>
    </location>
</feature>
<name>A0A4V1J2E4_9FUNG</name>
<proteinExistence type="predicted"/>
<feature type="transmembrane region" description="Helical" evidence="5">
    <location>
        <begin position="197"/>
        <end position="214"/>
    </location>
</feature>
<dbReference type="OrthoDB" id="190201at2759"/>
<dbReference type="PANTHER" id="PTHR36917">
    <property type="entry name" value="INTRACELLULAR SEPTATION PROTEIN A-RELATED"/>
    <property type="match status" value="1"/>
</dbReference>